<dbReference type="eggNOG" id="COG1345">
    <property type="taxonomic scope" value="Bacteria"/>
</dbReference>
<feature type="domain" description="Fibronectin type-III" evidence="1">
    <location>
        <begin position="270"/>
        <end position="370"/>
    </location>
</feature>
<dbReference type="InterPro" id="IPR041248">
    <property type="entry name" value="YDG"/>
</dbReference>
<dbReference type="InterPro" id="IPR013783">
    <property type="entry name" value="Ig-like_fold"/>
</dbReference>
<sequence>MKFKIAFAGGTNGVYQLVLGDGGAYSDNSQIFPSSTQIFAGIKWTLGSSNAITYNVINGSAYGTTGITNATSLFTQNTSTIYNVEIYMNNSNSSTTTTYARGSESFTLANATWDLWVNGTRVGAGLSKGSQSANSNIDSFMYFHQDSSSTPGTIYIDDIEYSNILGSSVTTTAATALTATSATLNGTINPNNTGAVNAKFQYGTATGVYGTAVDATTPTIANGTTATSISLPITSLAVNTQYFFRAVGTQGTPVTTTNGGEQNFYTLANAPGAPTIGNATLTSLNVTIAPNSNPANTTYVIRVVNGGTTQYVQSNGTLGASEPATPSTSTSVNVTGLANATTYTFSVKAKNGAGTDTAYSTTTDGTTLANTSPTITTGGTIAALSTTYGTATATPGQFTVSSLNLTNDIAVTAPAGYEFSLSAGGAGTYTPSVTVPQNTTNTIVYIRLAATAPAATYSGTGNVVTLTSGSTTITKAITNSTVAQKALTISGLTSIGTKVYDGTATAVVTGTPVLSATANGDAITLGGTPVYVFTGNNANVGTAKPVTASGFTLSGTNAANYSLTQPTGLTSSVTAKPVTIDNAAAQNKPYDALQTAVVSGTVNGAISQDDVTVSTTGQFTQASVGDNITVNGFTLTGAQAGNYILTQQPTVVANITKGINNLASAAINLGLNVSYNLPGTTITSISDAAYTYSLTASSAVTLSQNTLTTSATTVGSATLTITQAETANYLGKTITVPVNVSTITYVDGDYRTTGTGNWVASNATPAIWERYNGSSWVVSNSPPFNTAANIYVANGNILTTSASFANSVNIKVLNGGSFISRHNSTAKSVYIYTGGTFTFQDNALTISTNFDIEDGGNFIFDYDANPGAGLNIWNGVENFRPNSNFIIRSHKTGADQYFLPIADTRITGQLYNGVTSYFGNLIIESEVRLTLNNFNNKTLTHGNLEIKPSVNSTFIYGSVVWTVGGNLLINQSTGTTTARTINLTAGNNSGAVTLNIKGDIINNSKNTFRLSSGSGTVAVNVDGNITLNDEGKLDLNSVGTSTLNVKGDVSATASAVIYATAATATLNLNGTGNGLTDATTQTIDVASTATNRNQNINFFAKSGSYVKLLNRDFELGTGSKVTVENGSTIDFGFNLTTPLVVKAVTGATNTAFQTATNSTLKVTSENGVNGNAASTGNVQVATTTYHANTNYYFVGSTTLPQVFGNGFSSARNIYIEKSNATDVVSASQNVGSIAELHVNTGVLSAGAFKLGGTTTTLTIPANGKYVTAGTGTKPDAEGVYSLSAASTVEFTGSDATDIRTTPTYGKVLVTGTNVGTDVATSGLKFTTGGAFEVTNGSKFKVAQATGFNGGTATAVTTTGTPAITLGETSTVEYTGTAAQTITAFNTTTGEGTEGYGNLTVKNSGITTLGAYLIYARNDVKLEGTTAALTINTGYTLKVKNQFVTNGNTVLIENNGALLQTNDVVNSGEIDVLKNGNHLYRYDYTLWSSPVFGSQKLNQFSPSTVSTRFYDYGVVNNTGYYLNIPNGDVTFTRAKGYLIRMPDVEPQIPGYYTIETPFTFVGNFEGTPNNGNIAIAANTAASRYTAVGNPYPSPISVVDFFTTNSEVINAGSGIYFWRKKNGANTSSYATLTLAGYTNAGYHANPAPGNNSADQAQFFTGNQDGWLISQGQGFFVRTKENLSGTPQITFNNGMRRAAPTSGTQAFFRTAQSTTSRLWLNITNANDEYSQSAIAYIDGTTTGLDYGYDGRQFSDANGISLYSLAEDTKLSIQARPLFENSDVVPMGYVADVAGQLTIALDHTDGVFSNGQDVYLRDNVLGLIHNVTEGAYTFATEAGTFNERFDVVYTADALGTTNPVLNANSVIIYKDGNSLNINAGNSIINGVTVFDIRGRQLQSKTGVNAAQTVLTGLDVAQQVLIIEVTTDHGKVSKKIVY</sequence>
<evidence type="ECO:0000313" key="2">
    <source>
        <dbReference type="EMBL" id="KGO84883.1"/>
    </source>
</evidence>
<organism evidence="2 3">
    <name type="scientific">Flavobacterium rivuli WB 3.3-2 = DSM 21788</name>
    <dbReference type="NCBI Taxonomy" id="1121895"/>
    <lineage>
        <taxon>Bacteria</taxon>
        <taxon>Pseudomonadati</taxon>
        <taxon>Bacteroidota</taxon>
        <taxon>Flavobacteriia</taxon>
        <taxon>Flavobacteriales</taxon>
        <taxon>Flavobacteriaceae</taxon>
        <taxon>Flavobacterium</taxon>
    </lineage>
</organism>
<dbReference type="Pfam" id="PF00041">
    <property type="entry name" value="fn3"/>
    <property type="match status" value="1"/>
</dbReference>
<dbReference type="eggNOG" id="COG4733">
    <property type="taxonomic scope" value="Bacteria"/>
</dbReference>
<dbReference type="STRING" id="1121895.GCA_000378485_03737"/>
<protein>
    <recommendedName>
        <fullName evidence="1">Fibronectin type-III domain-containing protein</fullName>
    </recommendedName>
</protein>
<dbReference type="Proteomes" id="UP000030152">
    <property type="component" value="Unassembled WGS sequence"/>
</dbReference>
<evidence type="ECO:0000313" key="3">
    <source>
        <dbReference type="Proteomes" id="UP000030152"/>
    </source>
</evidence>
<reference evidence="2 3" key="1">
    <citation type="submission" date="2013-09" db="EMBL/GenBank/DDBJ databases">
        <authorList>
            <person name="Zeng Z."/>
            <person name="Chen C."/>
        </authorList>
    </citation>
    <scope>NUCLEOTIDE SEQUENCE [LARGE SCALE GENOMIC DNA]</scope>
    <source>
        <strain evidence="2 3">WB 3.3-2</strain>
    </source>
</reference>
<dbReference type="CDD" id="cd00063">
    <property type="entry name" value="FN3"/>
    <property type="match status" value="1"/>
</dbReference>
<gene>
    <name evidence="2" type="ORF">Q765_19135</name>
</gene>
<dbReference type="SMART" id="SM00060">
    <property type="entry name" value="FN3"/>
    <property type="match status" value="1"/>
</dbReference>
<dbReference type="InterPro" id="IPR036116">
    <property type="entry name" value="FN3_sf"/>
</dbReference>
<dbReference type="InterPro" id="IPR003961">
    <property type="entry name" value="FN3_dom"/>
</dbReference>
<accession>A0A0A2M079</accession>
<dbReference type="PROSITE" id="PS50853">
    <property type="entry name" value="FN3"/>
    <property type="match status" value="1"/>
</dbReference>
<dbReference type="EMBL" id="JRLX01000032">
    <property type="protein sequence ID" value="KGO84883.1"/>
    <property type="molecule type" value="Genomic_DNA"/>
</dbReference>
<dbReference type="Gene3D" id="2.60.40.10">
    <property type="entry name" value="Immunoglobulins"/>
    <property type="match status" value="1"/>
</dbReference>
<dbReference type="Pfam" id="PF18657">
    <property type="entry name" value="YDG"/>
    <property type="match status" value="2"/>
</dbReference>
<dbReference type="SUPFAM" id="SSF49265">
    <property type="entry name" value="Fibronectin type III"/>
    <property type="match status" value="1"/>
</dbReference>
<evidence type="ECO:0000259" key="1">
    <source>
        <dbReference type="PROSITE" id="PS50853"/>
    </source>
</evidence>
<dbReference type="eggNOG" id="COG2911">
    <property type="taxonomic scope" value="Bacteria"/>
</dbReference>
<keyword evidence="3" id="KW-1185">Reference proteome</keyword>
<comment type="caution">
    <text evidence="2">The sequence shown here is derived from an EMBL/GenBank/DDBJ whole genome shotgun (WGS) entry which is preliminary data.</text>
</comment>
<dbReference type="NCBIfam" id="NF033708">
    <property type="entry name" value="T9SS_Cterm_ChiA"/>
    <property type="match status" value="1"/>
</dbReference>
<proteinExistence type="predicted"/>
<name>A0A0A2M079_9FLAO</name>